<dbReference type="RefSeq" id="WP_244220555.1">
    <property type="nucleotide sequence ID" value="NZ_JBFAQI010000013.1"/>
</dbReference>
<proteinExistence type="predicted"/>
<dbReference type="Gene3D" id="1.10.1660.10">
    <property type="match status" value="1"/>
</dbReference>
<dbReference type="PROSITE" id="PS00552">
    <property type="entry name" value="HTH_MERR_1"/>
    <property type="match status" value="1"/>
</dbReference>
<dbReference type="EMBL" id="PYAC01000023">
    <property type="protein sequence ID" value="RAO14357.1"/>
    <property type="molecule type" value="Genomic_DNA"/>
</dbReference>
<evidence type="ECO:0000259" key="3">
    <source>
        <dbReference type="PROSITE" id="PS50937"/>
    </source>
</evidence>
<dbReference type="SUPFAM" id="SSF46955">
    <property type="entry name" value="Putative DNA-binding domain"/>
    <property type="match status" value="1"/>
</dbReference>
<dbReference type="Proteomes" id="UP000249045">
    <property type="component" value="Unassembled WGS sequence"/>
</dbReference>
<dbReference type="SMART" id="SM00422">
    <property type="entry name" value="HTH_MERR"/>
    <property type="match status" value="1"/>
</dbReference>
<gene>
    <name evidence="4" type="ORF">MED15_04710</name>
</gene>
<protein>
    <submittedName>
        <fullName evidence="4">HTH-type transcriptional regulat or</fullName>
    </submittedName>
</protein>
<dbReference type="CDD" id="cd01109">
    <property type="entry name" value="HTH_YyaN"/>
    <property type="match status" value="1"/>
</dbReference>
<dbReference type="InterPro" id="IPR047057">
    <property type="entry name" value="MerR_fam"/>
</dbReference>
<dbReference type="PROSITE" id="PS50937">
    <property type="entry name" value="HTH_MERR_2"/>
    <property type="match status" value="1"/>
</dbReference>
<dbReference type="Pfam" id="PF13411">
    <property type="entry name" value="MerR_1"/>
    <property type="match status" value="1"/>
</dbReference>
<sequence length="153" mass="17004">MTTVDAMADGGLSIGQVAQRTGLSVHTLRLYEREGLLASEVRRDGSGRRVYSAWDVEWLANCVKFRASGMPLTTISRLAQLVREGSGNEAERLKLLREHQRYITDQLTQLHDCLDLINVKVASYEKHLAAGASGDPWQQQPQPAPTEHTHQLG</sequence>
<evidence type="ECO:0000313" key="4">
    <source>
        <dbReference type="EMBL" id="RAO14357.1"/>
    </source>
</evidence>
<feature type="region of interest" description="Disordered" evidence="2">
    <location>
        <begin position="131"/>
        <end position="153"/>
    </location>
</feature>
<dbReference type="InterPro" id="IPR009061">
    <property type="entry name" value="DNA-bd_dom_put_sf"/>
</dbReference>
<evidence type="ECO:0000256" key="2">
    <source>
        <dbReference type="SAM" id="MobiDB-lite"/>
    </source>
</evidence>
<organism evidence="4 5">
    <name type="scientific">Micromonospora noduli</name>
    <dbReference type="NCBI Taxonomy" id="709876"/>
    <lineage>
        <taxon>Bacteria</taxon>
        <taxon>Bacillati</taxon>
        <taxon>Actinomycetota</taxon>
        <taxon>Actinomycetes</taxon>
        <taxon>Micromonosporales</taxon>
        <taxon>Micromonosporaceae</taxon>
        <taxon>Micromonospora</taxon>
    </lineage>
</organism>
<keyword evidence="5" id="KW-1185">Reference proteome</keyword>
<accession>A0ABX9CZR7</accession>
<dbReference type="PRINTS" id="PR00040">
    <property type="entry name" value="HTHMERR"/>
</dbReference>
<comment type="caution">
    <text evidence="4">The sequence shown here is derived from an EMBL/GenBank/DDBJ whole genome shotgun (WGS) entry which is preliminary data.</text>
</comment>
<dbReference type="InterPro" id="IPR000551">
    <property type="entry name" value="MerR-type_HTH_dom"/>
</dbReference>
<reference evidence="4 5" key="1">
    <citation type="submission" date="2018-03" db="EMBL/GenBank/DDBJ databases">
        <title>Defining the species Micromonospora saelicesensis and Micromonospora noduli under the framework of genomics.</title>
        <authorList>
            <person name="Riesco R."/>
            <person name="Trujillo M.E."/>
        </authorList>
    </citation>
    <scope>NUCLEOTIDE SEQUENCE [LARGE SCALE GENOMIC DNA]</scope>
    <source>
        <strain evidence="4 5">MED15</strain>
    </source>
</reference>
<feature type="domain" description="HTH merR-type" evidence="3">
    <location>
        <begin position="11"/>
        <end position="81"/>
    </location>
</feature>
<keyword evidence="1" id="KW-0238">DNA-binding</keyword>
<name>A0ABX9CZR7_9ACTN</name>
<dbReference type="PANTHER" id="PTHR30204">
    <property type="entry name" value="REDOX-CYCLING DRUG-SENSING TRANSCRIPTIONAL ACTIVATOR SOXR"/>
    <property type="match status" value="1"/>
</dbReference>
<evidence type="ECO:0000313" key="5">
    <source>
        <dbReference type="Proteomes" id="UP000249045"/>
    </source>
</evidence>
<dbReference type="PANTHER" id="PTHR30204:SF98">
    <property type="entry name" value="HTH-TYPE TRANSCRIPTIONAL REGULATOR ADHR"/>
    <property type="match status" value="1"/>
</dbReference>
<evidence type="ECO:0000256" key="1">
    <source>
        <dbReference type="ARBA" id="ARBA00023125"/>
    </source>
</evidence>